<evidence type="ECO:0000256" key="6">
    <source>
        <dbReference type="ARBA" id="ARBA00022695"/>
    </source>
</evidence>
<dbReference type="Gene3D" id="3.30.460.10">
    <property type="entry name" value="Beta Polymerase, domain 2"/>
    <property type="match status" value="1"/>
</dbReference>
<evidence type="ECO:0000256" key="10">
    <source>
        <dbReference type="ARBA" id="ARBA00022884"/>
    </source>
</evidence>
<dbReference type="EMBL" id="CP141614">
    <property type="protein sequence ID" value="WRP15937.1"/>
    <property type="molecule type" value="Genomic_DNA"/>
</dbReference>
<dbReference type="InterPro" id="IPR043519">
    <property type="entry name" value="NT_sf"/>
</dbReference>
<dbReference type="SUPFAM" id="SSF81301">
    <property type="entry name" value="Nucleotidyltransferase"/>
    <property type="match status" value="1"/>
</dbReference>
<keyword evidence="6" id="KW-0548">Nucleotidyltransferase</keyword>
<dbReference type="CDD" id="cd05398">
    <property type="entry name" value="NT_ClassII-CCAase"/>
    <property type="match status" value="1"/>
</dbReference>
<dbReference type="PANTHER" id="PTHR47788">
    <property type="entry name" value="POLYA POLYMERASE"/>
    <property type="match status" value="1"/>
</dbReference>
<comment type="similarity">
    <text evidence="2 11">Belongs to the tRNA nucleotidyltransferase/poly(A) polymerase family.</text>
</comment>
<comment type="cofactor">
    <cofactor evidence="1">
        <name>Mg(2+)</name>
        <dbReference type="ChEBI" id="CHEBI:18420"/>
    </cofactor>
</comment>
<feature type="domain" description="Poly A polymerase head" evidence="12">
    <location>
        <begin position="36"/>
        <end position="163"/>
    </location>
</feature>
<reference evidence="14" key="1">
    <citation type="submission" date="2023-12" db="EMBL/GenBank/DDBJ databases">
        <title>Novel isolates from deep terrestrial aquifers shed light on the physiology and ecology of the class Limnochordia.</title>
        <authorList>
            <person name="Karnachuk O.V."/>
            <person name="Lukina A.P."/>
            <person name="Avakyan M.R."/>
            <person name="Kadnikov V."/>
            <person name="Begmatov S."/>
            <person name="Beletsky A.V."/>
            <person name="Mardanov A.V."/>
            <person name="Ravin N.V."/>
        </authorList>
    </citation>
    <scope>NUCLEOTIDE SEQUENCE [LARGE SCALE GENOMIC DNA]</scope>
    <source>
        <strain evidence="14">LN</strain>
    </source>
</reference>
<dbReference type="InterPro" id="IPR002646">
    <property type="entry name" value="PolA_pol_head_dom"/>
</dbReference>
<organism evidence="13 14">
    <name type="scientific">Geochorda subterranea</name>
    <dbReference type="NCBI Taxonomy" id="3109564"/>
    <lineage>
        <taxon>Bacteria</taxon>
        <taxon>Bacillati</taxon>
        <taxon>Bacillota</taxon>
        <taxon>Limnochordia</taxon>
        <taxon>Limnochordales</taxon>
        <taxon>Geochordaceae</taxon>
        <taxon>Geochorda</taxon>
    </lineage>
</organism>
<dbReference type="Gene3D" id="1.10.3090.10">
    <property type="entry name" value="cca-adding enzyme, domain 2"/>
    <property type="match status" value="1"/>
</dbReference>
<dbReference type="SUPFAM" id="SSF81891">
    <property type="entry name" value="Poly A polymerase C-terminal region-like"/>
    <property type="match status" value="1"/>
</dbReference>
<proteinExistence type="inferred from homology"/>
<keyword evidence="5" id="KW-0819">tRNA processing</keyword>
<evidence type="ECO:0000259" key="12">
    <source>
        <dbReference type="Pfam" id="PF01743"/>
    </source>
</evidence>
<keyword evidence="7" id="KW-0479">Metal-binding</keyword>
<evidence type="ECO:0000256" key="7">
    <source>
        <dbReference type="ARBA" id="ARBA00022723"/>
    </source>
</evidence>
<sequence length="448" mass="49470">MGRALPERAWTQALAAEVRPLLEAVADAARRHGTPAYLVGGAVRDWLLGRGPIREADVAVVGDARALAEEAATHLGGRVVAFERFGTVRLVAGGLYVDVATARVERYPAPGALPVPSPARSIEEDLVRRDFSINAMAVPVAGDERALVDPCGGLQDLQARRLRALHPRSFEDDPTRLFRGVRLAVRLDLAIDSTTAAWMRRAIAARAVDTVSAERRGQEVRRALSEQPALPVARAFERWGLWDAACPTWHLAPEAERVLAVLDEEAASFEALLEALAGPSGRQRLWAVRLMAVSGPWLVGPPERVRQRAERLAERLALTRELRESFLQVPTIRRRQRRLAGARRPSTADRLLQDLGPLSRAYLAARGGPSSPDYNWVGWFARVGRHVRPRLTGRDLLALGCPEGPAVGRMQRALRAAVLDGRVRSRADEQRWVRRRLLAWRRASIDSP</sequence>
<keyword evidence="14" id="KW-1185">Reference proteome</keyword>
<evidence type="ECO:0000256" key="3">
    <source>
        <dbReference type="ARBA" id="ARBA00022555"/>
    </source>
</evidence>
<keyword evidence="10 11" id="KW-0694">RNA-binding</keyword>
<gene>
    <name evidence="13" type="ORF">VLY81_07000</name>
</gene>
<name>A0ABZ1BUY5_9FIRM</name>
<evidence type="ECO:0000256" key="9">
    <source>
        <dbReference type="ARBA" id="ARBA00022842"/>
    </source>
</evidence>
<evidence type="ECO:0000256" key="4">
    <source>
        <dbReference type="ARBA" id="ARBA00022679"/>
    </source>
</evidence>
<dbReference type="PANTHER" id="PTHR47788:SF1">
    <property type="entry name" value="A-ADDING TRNA NUCLEOTIDYLTRANSFERASE"/>
    <property type="match status" value="1"/>
</dbReference>
<keyword evidence="4 11" id="KW-0808">Transferase</keyword>
<keyword evidence="3" id="KW-0820">tRNA-binding</keyword>
<evidence type="ECO:0000313" key="13">
    <source>
        <dbReference type="EMBL" id="WRP15937.1"/>
    </source>
</evidence>
<evidence type="ECO:0000256" key="5">
    <source>
        <dbReference type="ARBA" id="ARBA00022694"/>
    </source>
</evidence>
<dbReference type="Pfam" id="PF01743">
    <property type="entry name" value="PolyA_pol"/>
    <property type="match status" value="1"/>
</dbReference>
<keyword evidence="9" id="KW-0460">Magnesium</keyword>
<evidence type="ECO:0000313" key="14">
    <source>
        <dbReference type="Proteomes" id="UP001333102"/>
    </source>
</evidence>
<dbReference type="RefSeq" id="WP_324670358.1">
    <property type="nucleotide sequence ID" value="NZ_CP141614.1"/>
</dbReference>
<keyword evidence="8" id="KW-0547">Nucleotide-binding</keyword>
<protein>
    <recommendedName>
        <fullName evidence="12">Poly A polymerase head domain-containing protein</fullName>
    </recommendedName>
</protein>
<accession>A0ABZ1BUY5</accession>
<evidence type="ECO:0000256" key="8">
    <source>
        <dbReference type="ARBA" id="ARBA00022741"/>
    </source>
</evidence>
<dbReference type="InterPro" id="IPR052390">
    <property type="entry name" value="tRNA_nt/polyA_polymerase"/>
</dbReference>
<dbReference type="Proteomes" id="UP001333102">
    <property type="component" value="Chromosome"/>
</dbReference>
<evidence type="ECO:0000256" key="1">
    <source>
        <dbReference type="ARBA" id="ARBA00001946"/>
    </source>
</evidence>
<evidence type="ECO:0000256" key="2">
    <source>
        <dbReference type="ARBA" id="ARBA00007265"/>
    </source>
</evidence>
<evidence type="ECO:0000256" key="11">
    <source>
        <dbReference type="RuleBase" id="RU003953"/>
    </source>
</evidence>